<organism evidence="2 3">
    <name type="scientific">Pseudocohnilembus persalinus</name>
    <name type="common">Ciliate</name>
    <dbReference type="NCBI Taxonomy" id="266149"/>
    <lineage>
        <taxon>Eukaryota</taxon>
        <taxon>Sar</taxon>
        <taxon>Alveolata</taxon>
        <taxon>Ciliophora</taxon>
        <taxon>Intramacronucleata</taxon>
        <taxon>Oligohymenophorea</taxon>
        <taxon>Scuticociliatia</taxon>
        <taxon>Philasterida</taxon>
        <taxon>Pseudocohnilembidae</taxon>
        <taxon>Pseudocohnilembus</taxon>
    </lineage>
</organism>
<evidence type="ECO:0000313" key="2">
    <source>
        <dbReference type="EMBL" id="KRX01662.1"/>
    </source>
</evidence>
<feature type="region of interest" description="Disordered" evidence="1">
    <location>
        <begin position="1"/>
        <end position="39"/>
    </location>
</feature>
<gene>
    <name evidence="2" type="ORF">PPERSA_03746</name>
</gene>
<feature type="region of interest" description="Disordered" evidence="1">
    <location>
        <begin position="62"/>
        <end position="92"/>
    </location>
</feature>
<proteinExistence type="predicted"/>
<dbReference type="InParanoid" id="A0A0V0QHL0"/>
<evidence type="ECO:0000313" key="3">
    <source>
        <dbReference type="Proteomes" id="UP000054937"/>
    </source>
</evidence>
<feature type="region of interest" description="Disordered" evidence="1">
    <location>
        <begin position="535"/>
        <end position="569"/>
    </location>
</feature>
<evidence type="ECO:0000256" key="1">
    <source>
        <dbReference type="SAM" id="MobiDB-lite"/>
    </source>
</evidence>
<feature type="compositionally biased region" description="Basic and acidic residues" evidence="1">
    <location>
        <begin position="415"/>
        <end position="430"/>
    </location>
</feature>
<feature type="compositionally biased region" description="Basic residues" evidence="1">
    <location>
        <begin position="444"/>
        <end position="456"/>
    </location>
</feature>
<keyword evidence="3" id="KW-1185">Reference proteome</keyword>
<feature type="region of interest" description="Disordered" evidence="1">
    <location>
        <begin position="703"/>
        <end position="725"/>
    </location>
</feature>
<feature type="compositionally biased region" description="Low complexity" evidence="1">
    <location>
        <begin position="78"/>
        <end position="92"/>
    </location>
</feature>
<feature type="region of interest" description="Disordered" evidence="1">
    <location>
        <begin position="411"/>
        <end position="477"/>
    </location>
</feature>
<dbReference type="Proteomes" id="UP000054937">
    <property type="component" value="Unassembled WGS sequence"/>
</dbReference>
<feature type="compositionally biased region" description="Basic and acidic residues" evidence="1">
    <location>
        <begin position="183"/>
        <end position="194"/>
    </location>
</feature>
<feature type="compositionally biased region" description="Low complexity" evidence="1">
    <location>
        <begin position="12"/>
        <end position="39"/>
    </location>
</feature>
<comment type="caution">
    <text evidence="2">The sequence shown here is derived from an EMBL/GenBank/DDBJ whole genome shotgun (WGS) entry which is preliminary data.</text>
</comment>
<protein>
    <submittedName>
        <fullName evidence="2">Uncharacterized protein</fullName>
    </submittedName>
</protein>
<feature type="region of interest" description="Disordered" evidence="1">
    <location>
        <begin position="173"/>
        <end position="194"/>
    </location>
</feature>
<accession>A0A0V0QHL0</accession>
<name>A0A0V0QHL0_PSEPJ</name>
<dbReference type="EMBL" id="LDAU01000168">
    <property type="protein sequence ID" value="KRX01662.1"/>
    <property type="molecule type" value="Genomic_DNA"/>
</dbReference>
<sequence length="786" mass="93316">MIENNNNKTDFKQYNNNNINNDQENKNNININKDNKNDIYQNENVQKRENQLVSKLKQLKDFLSSPQKKRQNNENQKENSQMDFQQQQEEKQVLNLKQSQNQKQFGRQKKQINVNNQLLINKRENYYKNGSIISPYSSPNMQLLNSGKQNQNQIYSQQKSEDKQRINFSNGQVQKFNIDGSDENNKEIQEKKKQKIDRNIFQKFDIKLEENGNQQEKAQKRIERAKIGQESQSLQNSVEIYNFNGKQVQQQKDQKSDEKTKVFEISDDLEKNFCKSKNNNNQQKKVRIQQFRSFQNSPKIDKNQQKPDKILEQNFQEKMMQIRDKNVIKSQNQIINLNQKQIKMKEILNCNDKNGKQIDVKQNGQNFRYQSSENSMDFSQNSQKNSAMQCKIEKKRVDGWNKKMKFQKLNVEQGQIKEKENDRNENEIQNKKSKNNNYSQINQKSKKNTVKNRKTKKENYEKNSHENQMSSDTSQNIEEIDENDSLNLDELLEMSPKDNIGKFGIKMRKQGQFNRGGSRQGSVLDLSGYSSYRNLESSQVSGRQKLSQNSFNNNKNNNNNLKNNNNNSNCVQNSINGGFGYKKYENRKLLVIESKNQQFQEQLQKKNQDQQGLRDITQNNINIQNNDIYNTNFDKNNINNMNCYQGQFRKYDQQIKQIQRYYGGTNKENAEKLEDKKKEINTQTDDFMNMDFSQIILQEENLQDENSQQDQNKQDKENKTNNGFNMNSKQYTFMQFLRLNNFNQNNENQKAIVKQKRGYDAFIRAQQFQEKQQKKMEEIENQFTPF</sequence>
<feature type="compositionally biased region" description="Polar residues" evidence="1">
    <location>
        <begin position="535"/>
        <end position="546"/>
    </location>
</feature>
<dbReference type="AlphaFoldDB" id="A0A0V0QHL0"/>
<feature type="compositionally biased region" description="Low complexity" evidence="1">
    <location>
        <begin position="547"/>
        <end position="569"/>
    </location>
</feature>
<feature type="compositionally biased region" description="Polar residues" evidence="1">
    <location>
        <begin position="466"/>
        <end position="477"/>
    </location>
</feature>
<reference evidence="2 3" key="1">
    <citation type="journal article" date="2015" name="Sci. Rep.">
        <title>Genome of the facultative scuticociliatosis pathogen Pseudocohnilembus persalinus provides insight into its virulence through horizontal gene transfer.</title>
        <authorList>
            <person name="Xiong J."/>
            <person name="Wang G."/>
            <person name="Cheng J."/>
            <person name="Tian M."/>
            <person name="Pan X."/>
            <person name="Warren A."/>
            <person name="Jiang C."/>
            <person name="Yuan D."/>
            <person name="Miao W."/>
        </authorList>
    </citation>
    <scope>NUCLEOTIDE SEQUENCE [LARGE SCALE GENOMIC DNA]</scope>
    <source>
        <strain evidence="2">36N120E</strain>
    </source>
</reference>